<reference evidence="1 2" key="1">
    <citation type="submission" date="2024-05" db="EMBL/GenBank/DDBJ databases">
        <title>Genome sequencing and assembly of Indian major carp, Cirrhinus mrigala (Hamilton, 1822).</title>
        <authorList>
            <person name="Mohindra V."/>
            <person name="Chowdhury L.M."/>
            <person name="Lal K."/>
            <person name="Jena J.K."/>
        </authorList>
    </citation>
    <scope>NUCLEOTIDE SEQUENCE [LARGE SCALE GENOMIC DNA]</scope>
    <source>
        <strain evidence="1">CM1030</strain>
        <tissue evidence="1">Blood</tissue>
    </source>
</reference>
<gene>
    <name evidence="1" type="ORF">M9458_015351</name>
</gene>
<comment type="caution">
    <text evidence="1">The sequence shown here is derived from an EMBL/GenBank/DDBJ whole genome shotgun (WGS) entry which is preliminary data.</text>
</comment>
<accession>A0ABD0QQ01</accession>
<protein>
    <submittedName>
        <fullName evidence="1">Uncharacterized protein</fullName>
    </submittedName>
</protein>
<dbReference type="EMBL" id="JAMKFB020000007">
    <property type="protein sequence ID" value="KAL0188252.1"/>
    <property type="molecule type" value="Genomic_DNA"/>
</dbReference>
<keyword evidence="2" id="KW-1185">Reference proteome</keyword>
<sequence length="49" mass="5248">KGGGAVKERSTGETGRYEAADATSRWANVYLAHRTDTDASACCQPHYST</sequence>
<feature type="non-terminal residue" evidence="1">
    <location>
        <position position="1"/>
    </location>
</feature>
<evidence type="ECO:0000313" key="2">
    <source>
        <dbReference type="Proteomes" id="UP001529510"/>
    </source>
</evidence>
<evidence type="ECO:0000313" key="1">
    <source>
        <dbReference type="EMBL" id="KAL0188252.1"/>
    </source>
</evidence>
<dbReference type="Proteomes" id="UP001529510">
    <property type="component" value="Unassembled WGS sequence"/>
</dbReference>
<name>A0ABD0QQ01_CIRMR</name>
<dbReference type="AlphaFoldDB" id="A0ABD0QQ01"/>
<organism evidence="1 2">
    <name type="scientific">Cirrhinus mrigala</name>
    <name type="common">Mrigala</name>
    <dbReference type="NCBI Taxonomy" id="683832"/>
    <lineage>
        <taxon>Eukaryota</taxon>
        <taxon>Metazoa</taxon>
        <taxon>Chordata</taxon>
        <taxon>Craniata</taxon>
        <taxon>Vertebrata</taxon>
        <taxon>Euteleostomi</taxon>
        <taxon>Actinopterygii</taxon>
        <taxon>Neopterygii</taxon>
        <taxon>Teleostei</taxon>
        <taxon>Ostariophysi</taxon>
        <taxon>Cypriniformes</taxon>
        <taxon>Cyprinidae</taxon>
        <taxon>Labeoninae</taxon>
        <taxon>Labeonini</taxon>
        <taxon>Cirrhinus</taxon>
    </lineage>
</organism>
<feature type="non-terminal residue" evidence="1">
    <location>
        <position position="49"/>
    </location>
</feature>
<proteinExistence type="predicted"/>